<dbReference type="Proteomes" id="UP001287356">
    <property type="component" value="Unassembled WGS sequence"/>
</dbReference>
<keyword evidence="1" id="KW-0812">Transmembrane</keyword>
<reference evidence="2" key="2">
    <citation type="submission" date="2023-06" db="EMBL/GenBank/DDBJ databases">
        <authorList>
            <consortium name="Lawrence Berkeley National Laboratory"/>
            <person name="Haridas S."/>
            <person name="Hensen N."/>
            <person name="Bonometti L."/>
            <person name="Westerberg I."/>
            <person name="Brannstrom I.O."/>
            <person name="Guillou S."/>
            <person name="Cros-Aarteil S."/>
            <person name="Calhoun S."/>
            <person name="Kuo A."/>
            <person name="Mondo S."/>
            <person name="Pangilinan J."/>
            <person name="Riley R."/>
            <person name="Labutti K."/>
            <person name="Andreopoulos B."/>
            <person name="Lipzen A."/>
            <person name="Chen C."/>
            <person name="Yanf M."/>
            <person name="Daum C."/>
            <person name="Ng V."/>
            <person name="Clum A."/>
            <person name="Steindorff A."/>
            <person name="Ohm R."/>
            <person name="Martin F."/>
            <person name="Silar P."/>
            <person name="Natvig D."/>
            <person name="Lalanne C."/>
            <person name="Gautier V."/>
            <person name="Ament-Velasquez S.L."/>
            <person name="Kruys A."/>
            <person name="Hutchinson M.I."/>
            <person name="Powell A.J."/>
            <person name="Barry K."/>
            <person name="Miller A.N."/>
            <person name="Grigoriev I.V."/>
            <person name="Debuchy R."/>
            <person name="Gladieux P."/>
            <person name="Thoren M.H."/>
            <person name="Johannesson H."/>
        </authorList>
    </citation>
    <scope>NUCLEOTIDE SEQUENCE</scope>
    <source>
        <strain evidence="2">CBS 958.72</strain>
    </source>
</reference>
<dbReference type="AlphaFoldDB" id="A0AAE0N0V7"/>
<gene>
    <name evidence="2" type="ORF">B0T24DRAFT_638038</name>
</gene>
<name>A0AAE0N0V7_9PEZI</name>
<reference evidence="2" key="1">
    <citation type="journal article" date="2023" name="Mol. Phylogenet. Evol.">
        <title>Genome-scale phylogeny and comparative genomics of the fungal order Sordariales.</title>
        <authorList>
            <person name="Hensen N."/>
            <person name="Bonometti L."/>
            <person name="Westerberg I."/>
            <person name="Brannstrom I.O."/>
            <person name="Guillou S."/>
            <person name="Cros-Aarteil S."/>
            <person name="Calhoun S."/>
            <person name="Haridas S."/>
            <person name="Kuo A."/>
            <person name="Mondo S."/>
            <person name="Pangilinan J."/>
            <person name="Riley R."/>
            <person name="LaButti K."/>
            <person name="Andreopoulos B."/>
            <person name="Lipzen A."/>
            <person name="Chen C."/>
            <person name="Yan M."/>
            <person name="Daum C."/>
            <person name="Ng V."/>
            <person name="Clum A."/>
            <person name="Steindorff A."/>
            <person name="Ohm R.A."/>
            <person name="Martin F."/>
            <person name="Silar P."/>
            <person name="Natvig D.O."/>
            <person name="Lalanne C."/>
            <person name="Gautier V."/>
            <person name="Ament-Velasquez S.L."/>
            <person name="Kruys A."/>
            <person name="Hutchinson M.I."/>
            <person name="Powell A.J."/>
            <person name="Barry K."/>
            <person name="Miller A.N."/>
            <person name="Grigoriev I.V."/>
            <person name="Debuchy R."/>
            <person name="Gladieux P."/>
            <person name="Hiltunen Thoren M."/>
            <person name="Johannesson H."/>
        </authorList>
    </citation>
    <scope>NUCLEOTIDE SEQUENCE</scope>
    <source>
        <strain evidence="2">CBS 958.72</strain>
    </source>
</reference>
<keyword evidence="3" id="KW-1185">Reference proteome</keyword>
<keyword evidence="1" id="KW-0472">Membrane</keyword>
<protein>
    <submittedName>
        <fullName evidence="2">Uncharacterized protein</fullName>
    </submittedName>
</protein>
<proteinExistence type="predicted"/>
<comment type="caution">
    <text evidence="2">The sequence shown here is derived from an EMBL/GenBank/DDBJ whole genome shotgun (WGS) entry which is preliminary data.</text>
</comment>
<evidence type="ECO:0000313" key="3">
    <source>
        <dbReference type="Proteomes" id="UP001287356"/>
    </source>
</evidence>
<sequence length="96" mass="10093">MAAPQPPHTPVALFLHLSLVSLLALVLCPSFPALVLVSFPQMALLDSGHGSRVLGLADVGPIPAEVLTSATLIWHNRMRDTGGRACSRGHIPSPLL</sequence>
<keyword evidence="1" id="KW-1133">Transmembrane helix</keyword>
<evidence type="ECO:0000313" key="2">
    <source>
        <dbReference type="EMBL" id="KAK3366135.1"/>
    </source>
</evidence>
<evidence type="ECO:0000256" key="1">
    <source>
        <dbReference type="SAM" id="Phobius"/>
    </source>
</evidence>
<feature type="transmembrane region" description="Helical" evidence="1">
    <location>
        <begin position="12"/>
        <end position="37"/>
    </location>
</feature>
<accession>A0AAE0N0V7</accession>
<dbReference type="EMBL" id="JAULSN010000008">
    <property type="protein sequence ID" value="KAK3366135.1"/>
    <property type="molecule type" value="Genomic_DNA"/>
</dbReference>
<organism evidence="2 3">
    <name type="scientific">Lasiosphaeria ovina</name>
    <dbReference type="NCBI Taxonomy" id="92902"/>
    <lineage>
        <taxon>Eukaryota</taxon>
        <taxon>Fungi</taxon>
        <taxon>Dikarya</taxon>
        <taxon>Ascomycota</taxon>
        <taxon>Pezizomycotina</taxon>
        <taxon>Sordariomycetes</taxon>
        <taxon>Sordariomycetidae</taxon>
        <taxon>Sordariales</taxon>
        <taxon>Lasiosphaeriaceae</taxon>
        <taxon>Lasiosphaeria</taxon>
    </lineage>
</organism>